<evidence type="ECO:0000259" key="2">
    <source>
        <dbReference type="SMART" id="SM00866"/>
    </source>
</evidence>
<comment type="caution">
    <text evidence="3">The sequence shown here is derived from an EMBL/GenBank/DDBJ whole genome shotgun (WGS) entry which is preliminary data.</text>
</comment>
<evidence type="ECO:0000313" key="4">
    <source>
        <dbReference type="Proteomes" id="UP001592529"/>
    </source>
</evidence>
<dbReference type="InterPro" id="IPR028978">
    <property type="entry name" value="Chorismate_lyase_/UTRA_dom_sf"/>
</dbReference>
<keyword evidence="4" id="KW-1185">Reference proteome</keyword>
<dbReference type="Gene3D" id="3.40.1410.10">
    <property type="entry name" value="Chorismate lyase-like"/>
    <property type="match status" value="1"/>
</dbReference>
<evidence type="ECO:0000313" key="3">
    <source>
        <dbReference type="EMBL" id="MFC1428580.1"/>
    </source>
</evidence>
<feature type="region of interest" description="Disordered" evidence="1">
    <location>
        <begin position="1"/>
        <end position="21"/>
    </location>
</feature>
<sequence length="179" mass="19497">MDRQWTSGSMRYISPREGAGTDAWREEAEAQGGVGTQKLLEVTEVIPSDQVLAALGLGKGETAVVRRRVMYLDGHPVELTDSYYPAAAVRGTPLAEGLKIRGGAVQALADLGFVACHVIEDIESRPPTDAETSALELRPGDWVLTLFRTSLTTDRRPMEAAIMTVPARHHRLRYELGGV</sequence>
<dbReference type="Pfam" id="PF07702">
    <property type="entry name" value="UTRA"/>
    <property type="match status" value="1"/>
</dbReference>
<organism evidence="3 4">
    <name type="scientific">Streptacidiphilus alkalitolerans</name>
    <dbReference type="NCBI Taxonomy" id="3342712"/>
    <lineage>
        <taxon>Bacteria</taxon>
        <taxon>Bacillati</taxon>
        <taxon>Actinomycetota</taxon>
        <taxon>Actinomycetes</taxon>
        <taxon>Kitasatosporales</taxon>
        <taxon>Streptomycetaceae</taxon>
        <taxon>Streptacidiphilus</taxon>
    </lineage>
</organism>
<protein>
    <submittedName>
        <fullName evidence="3">GntR family transcriptional regulator</fullName>
    </submittedName>
</protein>
<gene>
    <name evidence="3" type="ORF">ACEZCY_36000</name>
</gene>
<dbReference type="InterPro" id="IPR011663">
    <property type="entry name" value="UTRA"/>
</dbReference>
<dbReference type="InterPro" id="IPR050679">
    <property type="entry name" value="Bact_HTH_transcr_reg"/>
</dbReference>
<dbReference type="Proteomes" id="UP001592529">
    <property type="component" value="Unassembled WGS sequence"/>
</dbReference>
<dbReference type="SUPFAM" id="SSF64288">
    <property type="entry name" value="Chorismate lyase-like"/>
    <property type="match status" value="1"/>
</dbReference>
<dbReference type="RefSeq" id="WP_380528044.1">
    <property type="nucleotide sequence ID" value="NZ_JBHFAA010000025.1"/>
</dbReference>
<feature type="domain" description="UbiC transcription regulator-associated" evidence="2">
    <location>
        <begin position="30"/>
        <end position="171"/>
    </location>
</feature>
<evidence type="ECO:0000256" key="1">
    <source>
        <dbReference type="SAM" id="MobiDB-lite"/>
    </source>
</evidence>
<accession>A0ABV6WRC7</accession>
<name>A0ABV6WRC7_9ACTN</name>
<dbReference type="PANTHER" id="PTHR44846">
    <property type="entry name" value="MANNOSYL-D-GLYCERATE TRANSPORT/METABOLISM SYSTEM REPRESSOR MNGR-RELATED"/>
    <property type="match status" value="1"/>
</dbReference>
<dbReference type="EMBL" id="JBHFAA010000025">
    <property type="protein sequence ID" value="MFC1428580.1"/>
    <property type="molecule type" value="Genomic_DNA"/>
</dbReference>
<proteinExistence type="predicted"/>
<dbReference type="PANTHER" id="PTHR44846:SF17">
    <property type="entry name" value="GNTR-FAMILY TRANSCRIPTIONAL REGULATOR"/>
    <property type="match status" value="1"/>
</dbReference>
<dbReference type="SMART" id="SM00866">
    <property type="entry name" value="UTRA"/>
    <property type="match status" value="1"/>
</dbReference>
<reference evidence="3 4" key="1">
    <citation type="submission" date="2024-09" db="EMBL/GenBank/DDBJ databases">
        <authorList>
            <person name="Lee S.D."/>
        </authorList>
    </citation>
    <scope>NUCLEOTIDE SEQUENCE [LARGE SCALE GENOMIC DNA]</scope>
    <source>
        <strain evidence="3 4">N1-12</strain>
    </source>
</reference>